<dbReference type="PANTHER" id="PTHR30178:SF3">
    <property type="entry name" value="SUCCINATE-ACETATE_PROTON SYMPORTER SATP"/>
    <property type="match status" value="1"/>
</dbReference>
<comment type="similarity">
    <text evidence="2">Belongs to the acetate uptake transporter (AceTr) (TC 2.A.96) family.</text>
</comment>
<dbReference type="STRING" id="33097.A0A150FWF9"/>
<organism evidence="7 8">
    <name type="scientific">Gonium pectorale</name>
    <name type="common">Green alga</name>
    <dbReference type="NCBI Taxonomy" id="33097"/>
    <lineage>
        <taxon>Eukaryota</taxon>
        <taxon>Viridiplantae</taxon>
        <taxon>Chlorophyta</taxon>
        <taxon>core chlorophytes</taxon>
        <taxon>Chlorophyceae</taxon>
        <taxon>CS clade</taxon>
        <taxon>Chlamydomonadales</taxon>
        <taxon>Volvocaceae</taxon>
        <taxon>Gonium</taxon>
    </lineage>
</organism>
<dbReference type="PANTHER" id="PTHR30178">
    <property type="entry name" value="INNER MEMBRANE PROTEIN YAAH"/>
    <property type="match status" value="1"/>
</dbReference>
<keyword evidence="3 6" id="KW-0812">Transmembrane</keyword>
<evidence type="ECO:0000256" key="4">
    <source>
        <dbReference type="ARBA" id="ARBA00022989"/>
    </source>
</evidence>
<evidence type="ECO:0000256" key="2">
    <source>
        <dbReference type="ARBA" id="ARBA00005587"/>
    </source>
</evidence>
<comment type="caution">
    <text evidence="7">The sequence shown here is derived from an EMBL/GenBank/DDBJ whole genome shotgun (WGS) entry which is preliminary data.</text>
</comment>
<keyword evidence="8" id="KW-1185">Reference proteome</keyword>
<dbReference type="GO" id="GO:0005886">
    <property type="term" value="C:plasma membrane"/>
    <property type="evidence" value="ECO:0007669"/>
    <property type="project" value="TreeGrafter"/>
</dbReference>
<gene>
    <name evidence="7" type="ORF">GPECTOR_239g569</name>
</gene>
<dbReference type="GO" id="GO:0071422">
    <property type="term" value="P:succinate transmembrane transport"/>
    <property type="evidence" value="ECO:0007669"/>
    <property type="project" value="TreeGrafter"/>
</dbReference>
<dbReference type="NCBIfam" id="NF038013">
    <property type="entry name" value="AceTr_1"/>
    <property type="match status" value="1"/>
</dbReference>
<feature type="transmembrane region" description="Helical" evidence="6">
    <location>
        <begin position="194"/>
        <end position="215"/>
    </location>
</feature>
<evidence type="ECO:0000313" key="8">
    <source>
        <dbReference type="Proteomes" id="UP000075714"/>
    </source>
</evidence>
<dbReference type="Proteomes" id="UP000075714">
    <property type="component" value="Unassembled WGS sequence"/>
</dbReference>
<name>A0A150FWF9_GONPE</name>
<evidence type="ECO:0000313" key="7">
    <source>
        <dbReference type="EMBL" id="KXZ41939.1"/>
    </source>
</evidence>
<comment type="subcellular location">
    <subcellularLocation>
        <location evidence="1">Membrane</location>
        <topology evidence="1">Multi-pass membrane protein</topology>
    </subcellularLocation>
</comment>
<dbReference type="EMBL" id="LSYV01000238">
    <property type="protein sequence ID" value="KXZ41939.1"/>
    <property type="molecule type" value="Genomic_DNA"/>
</dbReference>
<dbReference type="InterPro" id="IPR000791">
    <property type="entry name" value="Gpr1/Fun34/SatP-like"/>
</dbReference>
<reference evidence="8" key="1">
    <citation type="journal article" date="2016" name="Nat. Commun.">
        <title>The Gonium pectorale genome demonstrates co-option of cell cycle regulation during the evolution of multicellularity.</title>
        <authorList>
            <person name="Hanschen E.R."/>
            <person name="Marriage T.N."/>
            <person name="Ferris P.J."/>
            <person name="Hamaji T."/>
            <person name="Toyoda A."/>
            <person name="Fujiyama A."/>
            <person name="Neme R."/>
            <person name="Noguchi H."/>
            <person name="Minakuchi Y."/>
            <person name="Suzuki M."/>
            <person name="Kawai-Toyooka H."/>
            <person name="Smith D.R."/>
            <person name="Sparks H."/>
            <person name="Anderson J."/>
            <person name="Bakaric R."/>
            <person name="Luria V."/>
            <person name="Karger A."/>
            <person name="Kirschner M.W."/>
            <person name="Durand P.M."/>
            <person name="Michod R.E."/>
            <person name="Nozaki H."/>
            <person name="Olson B.J."/>
        </authorList>
    </citation>
    <scope>NUCLEOTIDE SEQUENCE [LARGE SCALE GENOMIC DNA]</scope>
    <source>
        <strain evidence="8">NIES-2863</strain>
    </source>
</reference>
<keyword evidence="4 6" id="KW-1133">Transmembrane helix</keyword>
<evidence type="ECO:0000256" key="6">
    <source>
        <dbReference type="SAM" id="Phobius"/>
    </source>
</evidence>
<dbReference type="InterPro" id="IPR047623">
    <property type="entry name" value="SatP"/>
</dbReference>
<dbReference type="GO" id="GO:0015360">
    <property type="term" value="F:acetate:proton symporter activity"/>
    <property type="evidence" value="ECO:0007669"/>
    <property type="project" value="TreeGrafter"/>
</dbReference>
<feature type="transmembrane region" description="Helical" evidence="6">
    <location>
        <begin position="168"/>
        <end position="187"/>
    </location>
</feature>
<evidence type="ECO:0000256" key="3">
    <source>
        <dbReference type="ARBA" id="ARBA00022692"/>
    </source>
</evidence>
<feature type="transmembrane region" description="Helical" evidence="6">
    <location>
        <begin position="145"/>
        <end position="162"/>
    </location>
</feature>
<evidence type="ECO:0000256" key="1">
    <source>
        <dbReference type="ARBA" id="ARBA00004141"/>
    </source>
</evidence>
<protein>
    <recommendedName>
        <fullName evidence="9">GPR1/FUN34/yaaH family protein</fullName>
    </recommendedName>
</protein>
<accession>A0A150FWF9</accession>
<dbReference type="AlphaFoldDB" id="A0A150FWF9"/>
<dbReference type="Pfam" id="PF01184">
    <property type="entry name" value="Gpr1_Fun34_YaaH"/>
    <property type="match status" value="1"/>
</dbReference>
<proteinExistence type="inferred from homology"/>
<evidence type="ECO:0000256" key="5">
    <source>
        <dbReference type="ARBA" id="ARBA00023136"/>
    </source>
</evidence>
<evidence type="ECO:0008006" key="9">
    <source>
        <dbReference type="Google" id="ProtNLM"/>
    </source>
</evidence>
<feature type="transmembrane region" description="Helical" evidence="6">
    <location>
        <begin position="81"/>
        <end position="99"/>
    </location>
</feature>
<sequence>MAEPFEKVKLTQHAWEQAAQDVEKQVQAEMAPLPLVFGRDAEMEFVRGDPGPFGLLCFGMTTCMLMFITTAWSEKAFLPTVFCYALFYGGFGQFVAGVLELIKGNTFGGTAFASYGAFWMGWFLLEYLTVTHPTAYHTAHTGKTLWCGLWAVLTFGFFIVTLRKNGCLMTIFSTLVITFALLAGGMWDERCERAAGYLGFFCGSSAIYAAFAFLYKAELGVSLPGSPGPGHTVVLTRDPPSVATATEGDQVV</sequence>
<keyword evidence="5 6" id="KW-0472">Membrane</keyword>
<dbReference type="OrthoDB" id="2013617at2759"/>
<feature type="transmembrane region" description="Helical" evidence="6">
    <location>
        <begin position="105"/>
        <end position="125"/>
    </location>
</feature>
<feature type="transmembrane region" description="Helical" evidence="6">
    <location>
        <begin position="53"/>
        <end position="72"/>
    </location>
</feature>